<protein>
    <submittedName>
        <fullName evidence="8">Protein WVD2-like 1</fullName>
    </submittedName>
</protein>
<gene>
    <name evidence="8" type="ORF">FCM35_KLT02644</name>
</gene>
<evidence type="ECO:0000256" key="2">
    <source>
        <dbReference type="ARBA" id="ARBA00005885"/>
    </source>
</evidence>
<dbReference type="PANTHER" id="PTHR46372:SF2">
    <property type="entry name" value="PROTEIN WVD2-LIKE 3"/>
    <property type="match status" value="1"/>
</dbReference>
<proteinExistence type="inferred from homology"/>
<keyword evidence="3" id="KW-0963">Cytoplasm</keyword>
<evidence type="ECO:0000256" key="3">
    <source>
        <dbReference type="ARBA" id="ARBA00022490"/>
    </source>
</evidence>
<accession>A0A833R7S5</accession>
<evidence type="ECO:0000256" key="4">
    <source>
        <dbReference type="ARBA" id="ARBA00022701"/>
    </source>
</evidence>
<dbReference type="GO" id="GO:0005874">
    <property type="term" value="C:microtubule"/>
    <property type="evidence" value="ECO:0007669"/>
    <property type="project" value="UniProtKB-KW"/>
</dbReference>
<sequence length="312" mass="34622">MMATVRKTDKKKMEKGATEVSTNGEHNLGIESLNLNSEEEATPISDSEETEKNRKSETRVRVAPRVSVEGTGRSNRTVPQPFALATEKRGSRAHVTDGVVKKNEGASPVSSRKPLQPENQNYRDEEDSCSLSSLNNQTRSSKPKSTVASAPTFRSSERAEKRREYYTKLEEKQHAMEAEKMEMEAKTKEEQEAALKQLRKSLKFKATPMPSFYHEGPPAKTELKKVPPTRAKSPKLGRRKSSGDSANSSPRERSQRHSLGNWHNKTRSNSPASASKAQRSLKPKEEPKPEGEDAHLTTPIDEDAAADGTVEA</sequence>
<dbReference type="InterPro" id="IPR027329">
    <property type="entry name" value="TPX2_C"/>
</dbReference>
<dbReference type="PANTHER" id="PTHR46372">
    <property type="entry name" value="PROTEIN WVD2-LIKE 3"/>
    <property type="match status" value="1"/>
</dbReference>
<feature type="compositionally biased region" description="Basic and acidic residues" evidence="6">
    <location>
        <begin position="155"/>
        <end position="193"/>
    </location>
</feature>
<comment type="similarity">
    <text evidence="2">Belongs to the TPX2 family.</text>
</comment>
<dbReference type="GO" id="GO:0000226">
    <property type="term" value="P:microtubule cytoskeleton organization"/>
    <property type="evidence" value="ECO:0007669"/>
    <property type="project" value="InterPro"/>
</dbReference>
<dbReference type="AlphaFoldDB" id="A0A833R7S5"/>
<dbReference type="InterPro" id="IPR044806">
    <property type="entry name" value="WVD2/WDL1-4"/>
</dbReference>
<dbReference type="Proteomes" id="UP000623129">
    <property type="component" value="Unassembled WGS sequence"/>
</dbReference>
<evidence type="ECO:0000256" key="5">
    <source>
        <dbReference type="ARBA" id="ARBA00023212"/>
    </source>
</evidence>
<evidence type="ECO:0000313" key="9">
    <source>
        <dbReference type="Proteomes" id="UP000623129"/>
    </source>
</evidence>
<evidence type="ECO:0000256" key="6">
    <source>
        <dbReference type="SAM" id="MobiDB-lite"/>
    </source>
</evidence>
<dbReference type="Pfam" id="PF06886">
    <property type="entry name" value="TPX2"/>
    <property type="match status" value="1"/>
</dbReference>
<dbReference type="OrthoDB" id="1925970at2759"/>
<organism evidence="8 9">
    <name type="scientific">Carex littledalei</name>
    <dbReference type="NCBI Taxonomy" id="544730"/>
    <lineage>
        <taxon>Eukaryota</taxon>
        <taxon>Viridiplantae</taxon>
        <taxon>Streptophyta</taxon>
        <taxon>Embryophyta</taxon>
        <taxon>Tracheophyta</taxon>
        <taxon>Spermatophyta</taxon>
        <taxon>Magnoliopsida</taxon>
        <taxon>Liliopsida</taxon>
        <taxon>Poales</taxon>
        <taxon>Cyperaceae</taxon>
        <taxon>Cyperoideae</taxon>
        <taxon>Cariceae</taxon>
        <taxon>Carex</taxon>
        <taxon>Carex subgen. Euthyceras</taxon>
    </lineage>
</organism>
<comment type="subcellular location">
    <subcellularLocation>
        <location evidence="1">Cytoplasm</location>
        <location evidence="1">Cytoskeleton</location>
    </subcellularLocation>
</comment>
<feature type="domain" description="TPX2 C-terminal" evidence="7">
    <location>
        <begin position="152"/>
        <end position="226"/>
    </location>
</feature>
<dbReference type="EMBL" id="SWLB01000011">
    <property type="protein sequence ID" value="KAF3333067.1"/>
    <property type="molecule type" value="Genomic_DNA"/>
</dbReference>
<feature type="compositionally biased region" description="Basic and acidic residues" evidence="6">
    <location>
        <begin position="50"/>
        <end position="60"/>
    </location>
</feature>
<name>A0A833R7S5_9POAL</name>
<keyword evidence="4" id="KW-0493">Microtubule</keyword>
<reference evidence="8" key="1">
    <citation type="submission" date="2020-01" db="EMBL/GenBank/DDBJ databases">
        <title>Genome sequence of Kobresia littledalei, the first chromosome-level genome in the family Cyperaceae.</title>
        <authorList>
            <person name="Qu G."/>
        </authorList>
    </citation>
    <scope>NUCLEOTIDE SEQUENCE</scope>
    <source>
        <strain evidence="8">C.B.Clarke</strain>
        <tissue evidence="8">Leaf</tissue>
    </source>
</reference>
<evidence type="ECO:0000259" key="7">
    <source>
        <dbReference type="Pfam" id="PF06886"/>
    </source>
</evidence>
<feature type="compositionally biased region" description="Basic and acidic residues" evidence="6">
    <location>
        <begin position="282"/>
        <end position="295"/>
    </location>
</feature>
<evidence type="ECO:0000256" key="1">
    <source>
        <dbReference type="ARBA" id="ARBA00004245"/>
    </source>
</evidence>
<feature type="region of interest" description="Disordered" evidence="6">
    <location>
        <begin position="1"/>
        <end position="312"/>
    </location>
</feature>
<feature type="compositionally biased region" description="Acidic residues" evidence="6">
    <location>
        <begin position="37"/>
        <end position="49"/>
    </location>
</feature>
<keyword evidence="5" id="KW-0206">Cytoskeleton</keyword>
<feature type="compositionally biased region" description="Polar residues" evidence="6">
    <location>
        <begin position="129"/>
        <end position="154"/>
    </location>
</feature>
<keyword evidence="9" id="KW-1185">Reference proteome</keyword>
<evidence type="ECO:0000313" key="8">
    <source>
        <dbReference type="EMBL" id="KAF3333067.1"/>
    </source>
</evidence>
<dbReference type="GO" id="GO:0008017">
    <property type="term" value="F:microtubule binding"/>
    <property type="evidence" value="ECO:0007669"/>
    <property type="project" value="InterPro"/>
</dbReference>
<feature type="compositionally biased region" description="Polar residues" evidence="6">
    <location>
        <begin position="257"/>
        <end position="278"/>
    </location>
</feature>
<comment type="caution">
    <text evidence="8">The sequence shown here is derived from an EMBL/GenBank/DDBJ whole genome shotgun (WGS) entry which is preliminary data.</text>
</comment>